<accession>A0A0D2ACZ7</accession>
<evidence type="ECO:0000256" key="2">
    <source>
        <dbReference type="SAM" id="SignalP"/>
    </source>
</evidence>
<sequence length="250" mass="27977">MKVTGVLYTAAALLSKVIHALPTPEPQYSLVCSVFIGTCMGDLQRISRLPSVELKRECVCRALSDHAEVRLPPIHNPSLPPSTQIAKAKKIGPTDRSADQEATKQCKREGFACVRPDVAKRDESGSSMPSLLQAAKAPRGVGDEKADADSRDPAGEQEDMFLSPLLDVYKQRLENLVKYIKNESPMLLADGREFFTNETTQREWYEDVTRTWLSLNGQRKRAFFLKGVMAAKILEMQRHLAKMWDDIDVS</sequence>
<dbReference type="VEuPathDB" id="FungiDB:PV09_04621"/>
<evidence type="ECO:0000313" key="3">
    <source>
        <dbReference type="EMBL" id="KIW04330.1"/>
    </source>
</evidence>
<keyword evidence="2" id="KW-0732">Signal</keyword>
<name>A0A0D2ACZ7_9PEZI</name>
<proteinExistence type="predicted"/>
<dbReference type="Proteomes" id="UP000053259">
    <property type="component" value="Unassembled WGS sequence"/>
</dbReference>
<reference evidence="3 4" key="1">
    <citation type="submission" date="2015-01" db="EMBL/GenBank/DDBJ databases">
        <title>The Genome Sequence of Ochroconis gallopava CBS43764.</title>
        <authorList>
            <consortium name="The Broad Institute Genomics Platform"/>
            <person name="Cuomo C."/>
            <person name="de Hoog S."/>
            <person name="Gorbushina A."/>
            <person name="Stielow B."/>
            <person name="Teixiera M."/>
            <person name="Abouelleil A."/>
            <person name="Chapman S.B."/>
            <person name="Priest M."/>
            <person name="Young S.K."/>
            <person name="Wortman J."/>
            <person name="Nusbaum C."/>
            <person name="Birren B."/>
        </authorList>
    </citation>
    <scope>NUCLEOTIDE SEQUENCE [LARGE SCALE GENOMIC DNA]</scope>
    <source>
        <strain evidence="3 4">CBS 43764</strain>
    </source>
</reference>
<dbReference type="EMBL" id="KN847541">
    <property type="protein sequence ID" value="KIW04330.1"/>
    <property type="molecule type" value="Genomic_DNA"/>
</dbReference>
<dbReference type="InParanoid" id="A0A0D2ACZ7"/>
<dbReference type="GeneID" id="27312594"/>
<gene>
    <name evidence="3" type="ORF">PV09_04621</name>
</gene>
<organism evidence="3 4">
    <name type="scientific">Verruconis gallopava</name>
    <dbReference type="NCBI Taxonomy" id="253628"/>
    <lineage>
        <taxon>Eukaryota</taxon>
        <taxon>Fungi</taxon>
        <taxon>Dikarya</taxon>
        <taxon>Ascomycota</taxon>
        <taxon>Pezizomycotina</taxon>
        <taxon>Dothideomycetes</taxon>
        <taxon>Pleosporomycetidae</taxon>
        <taxon>Venturiales</taxon>
        <taxon>Sympoventuriaceae</taxon>
        <taxon>Verruconis</taxon>
    </lineage>
</organism>
<protein>
    <submittedName>
        <fullName evidence="3">Uncharacterized protein</fullName>
    </submittedName>
</protein>
<feature type="region of interest" description="Disordered" evidence="1">
    <location>
        <begin position="118"/>
        <end position="157"/>
    </location>
</feature>
<feature type="signal peptide" evidence="2">
    <location>
        <begin position="1"/>
        <end position="20"/>
    </location>
</feature>
<dbReference type="AlphaFoldDB" id="A0A0D2ACZ7"/>
<keyword evidence="4" id="KW-1185">Reference proteome</keyword>
<dbReference type="RefSeq" id="XP_016214199.1">
    <property type="nucleotide sequence ID" value="XM_016357997.1"/>
</dbReference>
<dbReference type="HOGENOM" id="CLU_1112058_0_0_1"/>
<feature type="chain" id="PRO_5002238387" evidence="2">
    <location>
        <begin position="21"/>
        <end position="250"/>
    </location>
</feature>
<feature type="compositionally biased region" description="Basic and acidic residues" evidence="1">
    <location>
        <begin position="141"/>
        <end position="154"/>
    </location>
</feature>
<evidence type="ECO:0000313" key="4">
    <source>
        <dbReference type="Proteomes" id="UP000053259"/>
    </source>
</evidence>
<evidence type="ECO:0000256" key="1">
    <source>
        <dbReference type="SAM" id="MobiDB-lite"/>
    </source>
</evidence>